<feature type="transmembrane region" description="Helical" evidence="8">
    <location>
        <begin position="199"/>
        <end position="229"/>
    </location>
</feature>
<reference evidence="9 10" key="1">
    <citation type="submission" date="2014-07" db="EMBL/GenBank/DDBJ databases">
        <authorList>
            <person name="McCorrison J."/>
            <person name="Sanka R."/>
            <person name="Torralba M."/>
            <person name="Gillis M."/>
            <person name="Haft D.H."/>
            <person name="Methe B."/>
            <person name="Sutton G."/>
            <person name="Nelson K.E."/>
        </authorList>
    </citation>
    <scope>NUCLEOTIDE SEQUENCE [LARGE SCALE GENOMIC DNA]</scope>
    <source>
        <strain evidence="9 10">DNF00011</strain>
    </source>
</reference>
<evidence type="ECO:0000256" key="1">
    <source>
        <dbReference type="ARBA" id="ARBA00004651"/>
    </source>
</evidence>
<name>A0A095ZMX8_9MICC</name>
<keyword evidence="6 8" id="KW-1133">Transmembrane helix</keyword>
<dbReference type="Proteomes" id="UP000053528">
    <property type="component" value="Unassembled WGS sequence"/>
</dbReference>
<dbReference type="AlphaFoldDB" id="A0A095ZMX8"/>
<dbReference type="InterPro" id="IPR052017">
    <property type="entry name" value="TSUP"/>
</dbReference>
<dbReference type="PANTHER" id="PTHR30269">
    <property type="entry name" value="TRANSMEMBRANE PROTEIN YFCA"/>
    <property type="match status" value="1"/>
</dbReference>
<sequence length="266" mass="27205">MDYILTDTGALNIGLILLVLGAGFLAGWVDSVVGGGGLIQLPVVLLIPGLTPVQALATNKVGSIFGTTTSAITYGRRVRPDLATSLGLALTAGLASVGGAAVASILPTEVFKPIILVALVVVFVFTLAKKNMGASTALKHASMKHHVRAWGIGIAIGFYDGVLGPGTGSFLVIALVGVLGYSFLDGSARAKIANWATNFGALCFFIPAGHVVWPLGIGLGIANMFGGYIGSRMAVSAGSRFVRIVFLVVVTALIISVGADTLRQLS</sequence>
<evidence type="ECO:0000256" key="3">
    <source>
        <dbReference type="ARBA" id="ARBA00022448"/>
    </source>
</evidence>
<proteinExistence type="inferred from homology"/>
<comment type="caution">
    <text evidence="9">The sequence shown here is derived from an EMBL/GenBank/DDBJ whole genome shotgun (WGS) entry which is preliminary data.</text>
</comment>
<accession>A0A095ZMX8</accession>
<evidence type="ECO:0000256" key="8">
    <source>
        <dbReference type="RuleBase" id="RU363041"/>
    </source>
</evidence>
<organism evidence="9 10">
    <name type="scientific">Pseudoglutamicibacter albus DNF00011</name>
    <dbReference type="NCBI Taxonomy" id="1401063"/>
    <lineage>
        <taxon>Bacteria</taxon>
        <taxon>Bacillati</taxon>
        <taxon>Actinomycetota</taxon>
        <taxon>Actinomycetes</taxon>
        <taxon>Micrococcales</taxon>
        <taxon>Micrococcaceae</taxon>
        <taxon>Pseudoglutamicibacter</taxon>
    </lineage>
</organism>
<evidence type="ECO:0000256" key="6">
    <source>
        <dbReference type="ARBA" id="ARBA00022989"/>
    </source>
</evidence>
<feature type="transmembrane region" description="Helical" evidence="8">
    <location>
        <begin position="149"/>
        <end position="179"/>
    </location>
</feature>
<gene>
    <name evidence="9" type="ORF">HMPREF2128_08125</name>
</gene>
<dbReference type="InterPro" id="IPR002781">
    <property type="entry name" value="TM_pro_TauE-like"/>
</dbReference>
<keyword evidence="7 8" id="KW-0472">Membrane</keyword>
<dbReference type="PANTHER" id="PTHR30269:SF0">
    <property type="entry name" value="MEMBRANE TRANSPORTER PROTEIN YFCA-RELATED"/>
    <property type="match status" value="1"/>
</dbReference>
<keyword evidence="5 8" id="KW-0812">Transmembrane</keyword>
<comment type="subcellular location">
    <subcellularLocation>
        <location evidence="1 8">Cell membrane</location>
        <topology evidence="1 8">Multi-pass membrane protein</topology>
    </subcellularLocation>
</comment>
<feature type="transmembrane region" description="Helical" evidence="8">
    <location>
        <begin position="9"/>
        <end position="29"/>
    </location>
</feature>
<feature type="transmembrane region" description="Helical" evidence="8">
    <location>
        <begin position="110"/>
        <end position="128"/>
    </location>
</feature>
<evidence type="ECO:0000256" key="5">
    <source>
        <dbReference type="ARBA" id="ARBA00022692"/>
    </source>
</evidence>
<dbReference type="GO" id="GO:0005886">
    <property type="term" value="C:plasma membrane"/>
    <property type="evidence" value="ECO:0007669"/>
    <property type="project" value="UniProtKB-SubCell"/>
</dbReference>
<comment type="similarity">
    <text evidence="2 8">Belongs to the 4-toluene sulfonate uptake permease (TSUP) (TC 2.A.102) family.</text>
</comment>
<evidence type="ECO:0000313" key="9">
    <source>
        <dbReference type="EMBL" id="KGF19927.1"/>
    </source>
</evidence>
<evidence type="ECO:0000256" key="2">
    <source>
        <dbReference type="ARBA" id="ARBA00009142"/>
    </source>
</evidence>
<feature type="transmembrane region" description="Helical" evidence="8">
    <location>
        <begin position="241"/>
        <end position="259"/>
    </location>
</feature>
<feature type="transmembrane region" description="Helical" evidence="8">
    <location>
        <begin position="41"/>
        <end position="61"/>
    </location>
</feature>
<protein>
    <recommendedName>
        <fullName evidence="8">Probable membrane transporter protein</fullName>
    </recommendedName>
</protein>
<feature type="transmembrane region" description="Helical" evidence="8">
    <location>
        <begin position="82"/>
        <end position="104"/>
    </location>
</feature>
<dbReference type="RefSeq" id="WP_035756923.1">
    <property type="nucleotide sequence ID" value="NZ_JRNH01000023.1"/>
</dbReference>
<evidence type="ECO:0000256" key="4">
    <source>
        <dbReference type="ARBA" id="ARBA00022475"/>
    </source>
</evidence>
<keyword evidence="3" id="KW-0813">Transport</keyword>
<evidence type="ECO:0000256" key="7">
    <source>
        <dbReference type="ARBA" id="ARBA00023136"/>
    </source>
</evidence>
<dbReference type="EMBL" id="JRNH01000023">
    <property type="protein sequence ID" value="KGF19927.1"/>
    <property type="molecule type" value="Genomic_DNA"/>
</dbReference>
<evidence type="ECO:0000313" key="10">
    <source>
        <dbReference type="Proteomes" id="UP000053528"/>
    </source>
</evidence>
<keyword evidence="4 8" id="KW-1003">Cell membrane</keyword>
<dbReference type="Pfam" id="PF01925">
    <property type="entry name" value="TauE"/>
    <property type="match status" value="1"/>
</dbReference>